<dbReference type="Pfam" id="PF22944">
    <property type="entry name" value="DGKD_4H"/>
    <property type="match status" value="1"/>
</dbReference>
<sequence length="145" mass="16211">MVGDVKALLSETELLLAGNMSMQLDAPQQQQLDSALLSVDQQLRRLADVPWMSLAIEISLNGVAVQSFVSSRIHQWGTEEVGIWLDFLCLSEYKDIFVGHDVRGAELIHLERRDLKDLGVTKVGHMKRILQGIRELNRNSSASEA</sequence>
<keyword evidence="3" id="KW-1185">Reference proteome</keyword>
<dbReference type="PANTHER" id="PTHR46829:SF1">
    <property type="entry name" value="STERILE ALPHA MOTIF DOMAIN-CONTAINING PROTEIN 15"/>
    <property type="match status" value="1"/>
</dbReference>
<evidence type="ECO:0000259" key="1">
    <source>
        <dbReference type="PROSITE" id="PS50105"/>
    </source>
</evidence>
<dbReference type="FunFam" id="1.10.150.50:FF:000021">
    <property type="entry name" value="Diacylglycerol kinase"/>
    <property type="match status" value="1"/>
</dbReference>
<accession>A0AAD6A8X9</accession>
<dbReference type="Proteomes" id="UP001219934">
    <property type="component" value="Unassembled WGS sequence"/>
</dbReference>
<dbReference type="InterPro" id="IPR054474">
    <property type="entry name" value="DGKD_4H"/>
</dbReference>
<dbReference type="PROSITE" id="PS50105">
    <property type="entry name" value="SAM_DOMAIN"/>
    <property type="match status" value="1"/>
</dbReference>
<feature type="domain" description="SAM" evidence="1">
    <location>
        <begin position="76"/>
        <end position="139"/>
    </location>
</feature>
<dbReference type="AlphaFoldDB" id="A0AAD6A8X9"/>
<organism evidence="2 3">
    <name type="scientific">Pogonophryne albipinna</name>
    <dbReference type="NCBI Taxonomy" id="1090488"/>
    <lineage>
        <taxon>Eukaryota</taxon>
        <taxon>Metazoa</taxon>
        <taxon>Chordata</taxon>
        <taxon>Craniata</taxon>
        <taxon>Vertebrata</taxon>
        <taxon>Euteleostomi</taxon>
        <taxon>Actinopterygii</taxon>
        <taxon>Neopterygii</taxon>
        <taxon>Teleostei</taxon>
        <taxon>Neoteleostei</taxon>
        <taxon>Acanthomorphata</taxon>
        <taxon>Eupercaria</taxon>
        <taxon>Perciformes</taxon>
        <taxon>Notothenioidei</taxon>
        <taxon>Pogonophryne</taxon>
    </lineage>
</organism>
<dbReference type="InterPro" id="IPR037606">
    <property type="entry name" value="DGK-delta_SAM"/>
</dbReference>
<proteinExistence type="predicted"/>
<evidence type="ECO:0000313" key="3">
    <source>
        <dbReference type="Proteomes" id="UP001219934"/>
    </source>
</evidence>
<gene>
    <name evidence="2" type="ORF">JOQ06_004189</name>
</gene>
<dbReference type="CDD" id="cd09575">
    <property type="entry name" value="SAM_DGK-delta"/>
    <property type="match status" value="1"/>
</dbReference>
<dbReference type="SUPFAM" id="SSF47769">
    <property type="entry name" value="SAM/Pointed domain"/>
    <property type="match status" value="1"/>
</dbReference>
<dbReference type="InterPro" id="IPR001660">
    <property type="entry name" value="SAM"/>
</dbReference>
<comment type="caution">
    <text evidence="2">The sequence shown here is derived from an EMBL/GenBank/DDBJ whole genome shotgun (WGS) entry which is preliminary data.</text>
</comment>
<name>A0AAD6A8X9_9TELE</name>
<dbReference type="Pfam" id="PF07647">
    <property type="entry name" value="SAM_2"/>
    <property type="match status" value="1"/>
</dbReference>
<dbReference type="Gene3D" id="1.10.150.50">
    <property type="entry name" value="Transcription Factor, Ets-1"/>
    <property type="match status" value="1"/>
</dbReference>
<dbReference type="SMART" id="SM00454">
    <property type="entry name" value="SAM"/>
    <property type="match status" value="1"/>
</dbReference>
<reference evidence="2" key="1">
    <citation type="submission" date="2022-11" db="EMBL/GenBank/DDBJ databases">
        <title>Chromosome-level genome of Pogonophryne albipinna.</title>
        <authorList>
            <person name="Jo E."/>
        </authorList>
    </citation>
    <scope>NUCLEOTIDE SEQUENCE</scope>
    <source>
        <strain evidence="2">SGF0006</strain>
        <tissue evidence="2">Muscle</tissue>
    </source>
</reference>
<dbReference type="EMBL" id="JAPTMU010000190">
    <property type="protein sequence ID" value="KAJ4920521.1"/>
    <property type="molecule type" value="Genomic_DNA"/>
</dbReference>
<dbReference type="InterPro" id="IPR013761">
    <property type="entry name" value="SAM/pointed_sf"/>
</dbReference>
<evidence type="ECO:0000313" key="2">
    <source>
        <dbReference type="EMBL" id="KAJ4920521.1"/>
    </source>
</evidence>
<dbReference type="GO" id="GO:0042803">
    <property type="term" value="F:protein homodimerization activity"/>
    <property type="evidence" value="ECO:0007669"/>
    <property type="project" value="InterPro"/>
</dbReference>
<protein>
    <recommendedName>
        <fullName evidence="1">SAM domain-containing protein</fullName>
    </recommendedName>
</protein>
<dbReference type="PANTHER" id="PTHR46829">
    <property type="entry name" value="STERILE ALPHA MOTIF DOMAIN-CONTAINING PROTEIN 15"/>
    <property type="match status" value="1"/>
</dbReference>
<dbReference type="GO" id="GO:0004143">
    <property type="term" value="F:ATP-dependent diacylglycerol kinase activity"/>
    <property type="evidence" value="ECO:0007669"/>
    <property type="project" value="InterPro"/>
</dbReference>
<dbReference type="GO" id="GO:0046982">
    <property type="term" value="F:protein heterodimerization activity"/>
    <property type="evidence" value="ECO:0007669"/>
    <property type="project" value="InterPro"/>
</dbReference>
<dbReference type="GO" id="GO:0007165">
    <property type="term" value="P:signal transduction"/>
    <property type="evidence" value="ECO:0007669"/>
    <property type="project" value="InterPro"/>
</dbReference>